<organism evidence="1 2">
    <name type="scientific">Mycena metata</name>
    <dbReference type="NCBI Taxonomy" id="1033252"/>
    <lineage>
        <taxon>Eukaryota</taxon>
        <taxon>Fungi</taxon>
        <taxon>Dikarya</taxon>
        <taxon>Basidiomycota</taxon>
        <taxon>Agaricomycotina</taxon>
        <taxon>Agaricomycetes</taxon>
        <taxon>Agaricomycetidae</taxon>
        <taxon>Agaricales</taxon>
        <taxon>Marasmiineae</taxon>
        <taxon>Mycenaceae</taxon>
        <taxon>Mycena</taxon>
    </lineage>
</organism>
<keyword evidence="2" id="KW-1185">Reference proteome</keyword>
<accession>A0AAD7IQU4</accession>
<dbReference type="Proteomes" id="UP001215598">
    <property type="component" value="Unassembled WGS sequence"/>
</dbReference>
<sequence length="212" mass="23589">MYTSDSSETLVASVVCSCLSSDCFVVATDVSSRTGRKNWRGRGATLEWNFFSFFWVDSLLGIVCVRGLGEDTDGIRGSSCRVSHAASSFGAHLIRRCHSRFVMWVAATCHECERCPSAGIPPTLHRSCLLSRRIWVVPGRTECCAVLHPPPLIPAMTRRTSFLRAYLFHSPPPRLIPNDLHTRFLSCASPNFPHLLVSFFIPSSCLFTTSLY</sequence>
<dbReference type="EMBL" id="JARKIB010000072">
    <property type="protein sequence ID" value="KAJ7748591.1"/>
    <property type="molecule type" value="Genomic_DNA"/>
</dbReference>
<protein>
    <submittedName>
        <fullName evidence="1">Uncharacterized protein</fullName>
    </submittedName>
</protein>
<reference evidence="1" key="1">
    <citation type="submission" date="2023-03" db="EMBL/GenBank/DDBJ databases">
        <title>Massive genome expansion in bonnet fungi (Mycena s.s.) driven by repeated elements and novel gene families across ecological guilds.</title>
        <authorList>
            <consortium name="Lawrence Berkeley National Laboratory"/>
            <person name="Harder C.B."/>
            <person name="Miyauchi S."/>
            <person name="Viragh M."/>
            <person name="Kuo A."/>
            <person name="Thoen E."/>
            <person name="Andreopoulos B."/>
            <person name="Lu D."/>
            <person name="Skrede I."/>
            <person name="Drula E."/>
            <person name="Henrissat B."/>
            <person name="Morin E."/>
            <person name="Kohler A."/>
            <person name="Barry K."/>
            <person name="LaButti K."/>
            <person name="Morin E."/>
            <person name="Salamov A."/>
            <person name="Lipzen A."/>
            <person name="Mereny Z."/>
            <person name="Hegedus B."/>
            <person name="Baldrian P."/>
            <person name="Stursova M."/>
            <person name="Weitz H."/>
            <person name="Taylor A."/>
            <person name="Grigoriev I.V."/>
            <person name="Nagy L.G."/>
            <person name="Martin F."/>
            <person name="Kauserud H."/>
        </authorList>
    </citation>
    <scope>NUCLEOTIDE SEQUENCE</scope>
    <source>
        <strain evidence="1">CBHHK182m</strain>
    </source>
</reference>
<comment type="caution">
    <text evidence="1">The sequence shown here is derived from an EMBL/GenBank/DDBJ whole genome shotgun (WGS) entry which is preliminary data.</text>
</comment>
<dbReference type="AlphaFoldDB" id="A0AAD7IQU4"/>
<gene>
    <name evidence="1" type="ORF">B0H16DRAFT_1552547</name>
</gene>
<proteinExistence type="predicted"/>
<evidence type="ECO:0000313" key="2">
    <source>
        <dbReference type="Proteomes" id="UP001215598"/>
    </source>
</evidence>
<evidence type="ECO:0000313" key="1">
    <source>
        <dbReference type="EMBL" id="KAJ7748591.1"/>
    </source>
</evidence>
<name>A0AAD7IQU4_9AGAR</name>